<dbReference type="PANTHER" id="PTHR45985">
    <property type="match status" value="1"/>
</dbReference>
<dbReference type="InterPro" id="IPR052740">
    <property type="entry name" value="CE4"/>
</dbReference>
<proteinExistence type="predicted"/>
<evidence type="ECO:0000259" key="2">
    <source>
        <dbReference type="Pfam" id="PF01522"/>
    </source>
</evidence>
<dbReference type="Gene3D" id="3.20.20.370">
    <property type="entry name" value="Glycoside hydrolase/deacetylase"/>
    <property type="match status" value="2"/>
</dbReference>
<evidence type="ECO:0000313" key="3">
    <source>
        <dbReference type="Proteomes" id="UP001652625"/>
    </source>
</evidence>
<dbReference type="Proteomes" id="UP001652625">
    <property type="component" value="Chromosome 14"/>
</dbReference>
<feature type="transmembrane region" description="Helical" evidence="1">
    <location>
        <begin position="7"/>
        <end position="28"/>
    </location>
</feature>
<dbReference type="GeneID" id="100206555"/>
<gene>
    <name evidence="4 5" type="primary">LOC100206555</name>
</gene>
<feature type="domain" description="NodB homology" evidence="2">
    <location>
        <begin position="464"/>
        <end position="588"/>
    </location>
</feature>
<dbReference type="CDD" id="cd10919">
    <property type="entry name" value="CE4_CDA_like"/>
    <property type="match status" value="1"/>
</dbReference>
<accession>A0ABM4DFP4</accession>
<name>A0ABM4DFP4_HYDVU</name>
<dbReference type="Pfam" id="PF01522">
    <property type="entry name" value="Polysacc_deac_1"/>
    <property type="match status" value="2"/>
</dbReference>
<evidence type="ECO:0000256" key="1">
    <source>
        <dbReference type="SAM" id="Phobius"/>
    </source>
</evidence>
<dbReference type="SUPFAM" id="SSF88713">
    <property type="entry name" value="Glycoside hydrolase/deacetylase"/>
    <property type="match status" value="2"/>
</dbReference>
<keyword evidence="1" id="KW-1133">Transmembrane helix</keyword>
<dbReference type="RefSeq" id="XP_065673244.1">
    <property type="nucleotide sequence ID" value="XM_065817172.1"/>
</dbReference>
<dbReference type="InterPro" id="IPR002509">
    <property type="entry name" value="NODB_dom"/>
</dbReference>
<evidence type="ECO:0000313" key="5">
    <source>
        <dbReference type="RefSeq" id="XP_065673244.1"/>
    </source>
</evidence>
<reference evidence="4 5" key="1">
    <citation type="submission" date="2025-05" db="UniProtKB">
        <authorList>
            <consortium name="RefSeq"/>
        </authorList>
    </citation>
    <scope>IDENTIFICATION</scope>
</reference>
<dbReference type="PANTHER" id="PTHR45985:SF3">
    <property type="entry name" value="CHITIN DEACETYLASE-LIKE 4"/>
    <property type="match status" value="1"/>
</dbReference>
<evidence type="ECO:0000313" key="4">
    <source>
        <dbReference type="RefSeq" id="XP_065673243.1"/>
    </source>
</evidence>
<keyword evidence="1" id="KW-0812">Transmembrane</keyword>
<sequence length="742" mass="83646">MKSSKFMLAIFAGVSIAILYAGIIVLFIQQKNMAQQLNDFDEIFLQNSSLLLINSSTALFLKPLPTTIITTTTTFTTKSTSTTSTTRATPIIYANATTCSPLICKLPSCRCAGLDTPGSLPGSNTPQMIILGMDGGINVNNYQIYKTIVDGAKTINGCPVKMTFFVSGDYVDYSMVQERSNSGHEMADYSLTHQNPNTWWTNANREQLQQEVVGQRSNINLRSNAQVYGWRTPFLESTEVTYQTIYENNFLYDSSLVTRVSEKWWPYTLDYLPSSACYLKNCPTKSYPGLWEVPLHVWSDGSTGNTCITFDQCLGSLTPGDVNSVYNLLMQNFNMSYYGGKQPFTMFGSSLWMDEPSEEYRKNGLIKFMNTVMQFPDVYFVTAKDLIDWTKNPIGLDKGPFPCSSIQIVPNIPTLTTPAPPLSVPIIRKVYNPAKPCDPSTCKLPNCRCTGVDTPGGLIPNNTPQIMLFTMDDGVNVNNIQTYKDLFDGVKNANGCPVKATFFVSGDNTDYSMVKELNDRGHEIEDHSVTHKFPISWWSTNASYDDLEFEVLTQKLTLESKSSAQISGWRTPFLGSTENTFRVLADNNFLYDSSIATPVGVRWWPYTFDYLPTIPCPVKNCPTNSYPGLWEMPLNTWFCNDNGTVGAMFDDCAPYLVDQDPDSVYNMFMKNFLLHYNDKKTPFTMFAHYFWFTGPTLSYRKQGFIKFLNEVRLYPDVFFVSVKDAIQWTRNPVGLDKKPFSC</sequence>
<keyword evidence="1" id="KW-0472">Membrane</keyword>
<dbReference type="RefSeq" id="XP_065673243.1">
    <property type="nucleotide sequence ID" value="XM_065817171.1"/>
</dbReference>
<dbReference type="InterPro" id="IPR011330">
    <property type="entry name" value="Glyco_hydro/deAcase_b/a-brl"/>
</dbReference>
<organism evidence="3 5">
    <name type="scientific">Hydra vulgaris</name>
    <name type="common">Hydra</name>
    <name type="synonym">Hydra attenuata</name>
    <dbReference type="NCBI Taxonomy" id="6087"/>
    <lineage>
        <taxon>Eukaryota</taxon>
        <taxon>Metazoa</taxon>
        <taxon>Cnidaria</taxon>
        <taxon>Hydrozoa</taxon>
        <taxon>Hydroidolina</taxon>
        <taxon>Anthoathecata</taxon>
        <taxon>Aplanulata</taxon>
        <taxon>Hydridae</taxon>
        <taxon>Hydra</taxon>
    </lineage>
</organism>
<keyword evidence="3" id="KW-1185">Reference proteome</keyword>
<feature type="domain" description="NodB homology" evidence="2">
    <location>
        <begin position="159"/>
        <end position="243"/>
    </location>
</feature>
<protein>
    <submittedName>
        <fullName evidence="4 5">Uncharacterized protein LOC100206555 isoform X2</fullName>
    </submittedName>
</protein>